<feature type="compositionally biased region" description="Basic and acidic residues" evidence="1">
    <location>
        <begin position="19"/>
        <end position="35"/>
    </location>
</feature>
<dbReference type="AlphaFoldDB" id="A0A0B1S9P8"/>
<evidence type="ECO:0000256" key="1">
    <source>
        <dbReference type="SAM" id="MobiDB-lite"/>
    </source>
</evidence>
<keyword evidence="3" id="KW-1185">Reference proteome</keyword>
<proteinExistence type="predicted"/>
<reference evidence="2 3" key="1">
    <citation type="submission" date="2014-03" db="EMBL/GenBank/DDBJ databases">
        <title>Draft genome of the hookworm Oesophagostomum dentatum.</title>
        <authorList>
            <person name="Mitreva M."/>
        </authorList>
    </citation>
    <scope>NUCLEOTIDE SEQUENCE [LARGE SCALE GENOMIC DNA]</scope>
    <source>
        <strain evidence="2 3">OD-Hann</strain>
    </source>
</reference>
<evidence type="ECO:0000313" key="2">
    <source>
        <dbReference type="EMBL" id="KHJ80252.1"/>
    </source>
</evidence>
<dbReference type="Proteomes" id="UP000053660">
    <property type="component" value="Unassembled WGS sequence"/>
</dbReference>
<dbReference type="EMBL" id="KN601324">
    <property type="protein sequence ID" value="KHJ80252.1"/>
    <property type="molecule type" value="Genomic_DNA"/>
</dbReference>
<feature type="region of interest" description="Disordered" evidence="1">
    <location>
        <begin position="65"/>
        <end position="92"/>
    </location>
</feature>
<accession>A0A0B1S9P8</accession>
<protein>
    <submittedName>
        <fullName evidence="2">Uncharacterized protein</fullName>
    </submittedName>
</protein>
<feature type="compositionally biased region" description="Basic residues" evidence="1">
    <location>
        <begin position="1"/>
        <end position="11"/>
    </location>
</feature>
<gene>
    <name evidence="2" type="ORF">OESDEN_20076</name>
</gene>
<dbReference type="OrthoDB" id="5796278at2759"/>
<organism evidence="2 3">
    <name type="scientific">Oesophagostomum dentatum</name>
    <name type="common">Nodular worm</name>
    <dbReference type="NCBI Taxonomy" id="61180"/>
    <lineage>
        <taxon>Eukaryota</taxon>
        <taxon>Metazoa</taxon>
        <taxon>Ecdysozoa</taxon>
        <taxon>Nematoda</taxon>
        <taxon>Chromadorea</taxon>
        <taxon>Rhabditida</taxon>
        <taxon>Rhabditina</taxon>
        <taxon>Rhabditomorpha</taxon>
        <taxon>Strongyloidea</taxon>
        <taxon>Strongylidae</taxon>
        <taxon>Oesophagostomum</taxon>
    </lineage>
</organism>
<feature type="region of interest" description="Disordered" evidence="1">
    <location>
        <begin position="1"/>
        <end position="42"/>
    </location>
</feature>
<name>A0A0B1S9P8_OESDE</name>
<sequence>MWRSVRRKSRHVSTESESEGERSVEMSDIHRREEPGGVLRTPIRRSTEALVLPLHETLDANRQRYVSFSTPKKRNGKNDDDVFQITEQHQLV</sequence>
<evidence type="ECO:0000313" key="3">
    <source>
        <dbReference type="Proteomes" id="UP000053660"/>
    </source>
</evidence>